<comment type="caution">
    <text evidence="1">The sequence shown here is derived from an EMBL/GenBank/DDBJ whole genome shotgun (WGS) entry which is preliminary data.</text>
</comment>
<dbReference type="EMBL" id="JBJXBP010000007">
    <property type="protein sequence ID" value="KAL3818366.1"/>
    <property type="molecule type" value="Genomic_DNA"/>
</dbReference>
<evidence type="ECO:0000313" key="2">
    <source>
        <dbReference type="Proteomes" id="UP001634393"/>
    </source>
</evidence>
<name>A0ABD3S1S3_9LAMI</name>
<evidence type="ECO:0000313" key="1">
    <source>
        <dbReference type="EMBL" id="KAL3818366.1"/>
    </source>
</evidence>
<sequence length="618" mass="69977">MLGFGEALRDDVVEEKSQSLKLVPWISWDEWKLVRDSLLSSSPNSVASALQRVTTWRSRGCIPVAVEVTASIVEIQQKDPYFRDDLNESAMQSEDILAMLYCMAIMRLVNGVVEKTRKKNEISIGEAADAIGLPRMLIDIRHEGSHRDLPSLQLVRLASKKALDWLKLYYWEPQEKEIPIQTNQTVKLKKEIKRRLREVALCLKEKKKKSSSSHVETKCVKQTEYLFGRNKFLHPGAGKSSHSNYTGSKKQLTKSLKNVLRLYSSFSPEVVYALLECFLRALDSSNLAEHVDNSENGENKQTEYDDWKSVVLKLSRKEPEFLLTLTQAVLEKMESQEATNSEIDDSQSSENSSQHRRIELLSSLLEWLIEILKKSILDNKKEPAESKGSLAEKHLPALLRRCLLVSPPSNKHLMASALTLAQLTGNNTLLYKLRKLSLIGLSNSETNSVSSSSNETLLSLQEYSIRQAEEKFKLIRRRKMQSKKENQKDNEIETKSKWVVAKSWNPCPIGMLPHKIGFLGRLPVLDFADESREVAKLSAHEKQGDLNPSSKREAENVIEEFDTTSVKKVKGIEADCVSYDEVDTSLQGVKGHLMIDGVWRKVAEEELCGIVSAVRLLV</sequence>
<dbReference type="Proteomes" id="UP001634393">
    <property type="component" value="Unassembled WGS sequence"/>
</dbReference>
<protein>
    <submittedName>
        <fullName evidence="1">Uncharacterized protein</fullName>
    </submittedName>
</protein>
<gene>
    <name evidence="1" type="ORF">ACJIZ3_004271</name>
</gene>
<dbReference type="PANTHER" id="PTHR15002:SF0">
    <property type="entry name" value="RIBOSOMAL BIOGENESIS PROTEIN LAS1L"/>
    <property type="match status" value="1"/>
</dbReference>
<accession>A0ABD3S1S3</accession>
<proteinExistence type="predicted"/>
<dbReference type="InterPro" id="IPR007174">
    <property type="entry name" value="Las1"/>
</dbReference>
<keyword evidence="2" id="KW-1185">Reference proteome</keyword>
<dbReference type="AlphaFoldDB" id="A0ABD3S1S3"/>
<organism evidence="1 2">
    <name type="scientific">Penstemon smallii</name>
    <dbReference type="NCBI Taxonomy" id="265156"/>
    <lineage>
        <taxon>Eukaryota</taxon>
        <taxon>Viridiplantae</taxon>
        <taxon>Streptophyta</taxon>
        <taxon>Embryophyta</taxon>
        <taxon>Tracheophyta</taxon>
        <taxon>Spermatophyta</taxon>
        <taxon>Magnoliopsida</taxon>
        <taxon>eudicotyledons</taxon>
        <taxon>Gunneridae</taxon>
        <taxon>Pentapetalae</taxon>
        <taxon>asterids</taxon>
        <taxon>lamiids</taxon>
        <taxon>Lamiales</taxon>
        <taxon>Plantaginaceae</taxon>
        <taxon>Cheloneae</taxon>
        <taxon>Penstemon</taxon>
    </lineage>
</organism>
<reference evidence="1 2" key="1">
    <citation type="submission" date="2024-12" db="EMBL/GenBank/DDBJ databases">
        <title>The unique morphological basis and parallel evolutionary history of personate flowers in Penstemon.</title>
        <authorList>
            <person name="Depatie T.H."/>
            <person name="Wessinger C.A."/>
        </authorList>
    </citation>
    <scope>NUCLEOTIDE SEQUENCE [LARGE SCALE GENOMIC DNA]</scope>
    <source>
        <strain evidence="1">WTNN_2</strain>
        <tissue evidence="1">Leaf</tissue>
    </source>
</reference>
<dbReference type="Pfam" id="PF04031">
    <property type="entry name" value="Las1"/>
    <property type="match status" value="1"/>
</dbReference>
<dbReference type="PANTHER" id="PTHR15002">
    <property type="entry name" value="RIBOSOMAL BIOGENESIS PROTEIN LAS1L"/>
    <property type="match status" value="1"/>
</dbReference>